<evidence type="ECO:0000256" key="3">
    <source>
        <dbReference type="ARBA" id="ARBA00022777"/>
    </source>
</evidence>
<comment type="domain">
    <text evidence="4">Consists of three domains, a large central CORE domain and two small peripheral domains, NMPbind and LID, which undergo movements during catalysis. The LID domain closes over the site of phosphoryl transfer upon ATP binding. Assembling and dissambling the active center during each catalytic cycle provides an effective means to prevent ATP hydrolysis. Some bacteria have evolved a zinc-coordinating structure that stabilizes the LID domain.</text>
</comment>
<dbReference type="Gene3D" id="3.40.50.300">
    <property type="entry name" value="P-loop containing nucleotide triphosphate hydrolases"/>
    <property type="match status" value="1"/>
</dbReference>
<dbReference type="InterPro" id="IPR033690">
    <property type="entry name" value="Adenylat_kinase_CS"/>
</dbReference>
<feature type="binding site" evidence="4">
    <location>
        <position position="131"/>
    </location>
    <ligand>
        <name>Zn(2+)</name>
        <dbReference type="ChEBI" id="CHEBI:29105"/>
        <note>structural</note>
    </ligand>
</feature>
<dbReference type="InterPro" id="IPR027417">
    <property type="entry name" value="P-loop_NTPase"/>
</dbReference>
<feature type="binding site" evidence="4">
    <location>
        <position position="151"/>
    </location>
    <ligand>
        <name>Zn(2+)</name>
        <dbReference type="ChEBI" id="CHEBI:29105"/>
        <note>structural</note>
    </ligand>
</feature>
<dbReference type="GO" id="GO:0005737">
    <property type="term" value="C:cytoplasm"/>
    <property type="evidence" value="ECO:0007669"/>
    <property type="project" value="UniProtKB-SubCell"/>
</dbReference>
<keyword evidence="4 6" id="KW-0067">ATP-binding</keyword>
<feature type="binding site" evidence="4">
    <location>
        <position position="95"/>
    </location>
    <ligand>
        <name>AMP</name>
        <dbReference type="ChEBI" id="CHEBI:456215"/>
    </ligand>
</feature>
<dbReference type="CDD" id="cd01428">
    <property type="entry name" value="ADK"/>
    <property type="match status" value="1"/>
</dbReference>
<dbReference type="Pfam" id="PF05191">
    <property type="entry name" value="ADK_lid"/>
    <property type="match status" value="1"/>
</dbReference>
<dbReference type="GO" id="GO:0004017">
    <property type="term" value="F:AMP kinase activity"/>
    <property type="evidence" value="ECO:0007669"/>
    <property type="project" value="UniProtKB-UniRule"/>
</dbReference>
<feature type="region of interest" description="LID" evidence="4">
    <location>
        <begin position="124"/>
        <end position="161"/>
    </location>
</feature>
<feature type="binding site" evidence="4">
    <location>
        <begin position="88"/>
        <end position="91"/>
    </location>
    <ligand>
        <name>AMP</name>
        <dbReference type="ChEBI" id="CHEBI:456215"/>
    </ligand>
</feature>
<evidence type="ECO:0000259" key="7">
    <source>
        <dbReference type="Pfam" id="PF05191"/>
    </source>
</evidence>
<dbReference type="HAMAP" id="MF_00235">
    <property type="entry name" value="Adenylate_kinase_Adk"/>
    <property type="match status" value="1"/>
</dbReference>
<dbReference type="SUPFAM" id="SSF52540">
    <property type="entry name" value="P-loop containing nucleoside triphosphate hydrolases"/>
    <property type="match status" value="1"/>
</dbReference>
<dbReference type="EC" id="2.7.4.3" evidence="4 6"/>
<feature type="binding site" evidence="4">
    <location>
        <position position="128"/>
    </location>
    <ligand>
        <name>Zn(2+)</name>
        <dbReference type="ChEBI" id="CHEBI:29105"/>
        <note>structural</note>
    </ligand>
</feature>
<evidence type="ECO:0000256" key="2">
    <source>
        <dbReference type="ARBA" id="ARBA00022741"/>
    </source>
</evidence>
<evidence type="ECO:0000256" key="4">
    <source>
        <dbReference type="HAMAP-Rule" id="MF_00235"/>
    </source>
</evidence>
<keyword evidence="4" id="KW-0479">Metal-binding</keyword>
<comment type="subcellular location">
    <subcellularLocation>
        <location evidence="4 6">Cytoplasm</location>
    </subcellularLocation>
</comment>
<dbReference type="GO" id="GO:0008270">
    <property type="term" value="F:zinc ion binding"/>
    <property type="evidence" value="ECO:0007669"/>
    <property type="project" value="UniProtKB-UniRule"/>
</dbReference>
<keyword evidence="4" id="KW-0545">Nucleotide biosynthesis</keyword>
<proteinExistence type="inferred from homology"/>
<dbReference type="GO" id="GO:0044209">
    <property type="term" value="P:AMP salvage"/>
    <property type="evidence" value="ECO:0007669"/>
    <property type="project" value="UniProtKB-UniRule"/>
</dbReference>
<comment type="pathway">
    <text evidence="4">Purine metabolism; AMP biosynthesis via salvage pathway; AMP from ADP: step 1/1.</text>
</comment>
<sequence length="221" mass="24997">MLSIRLALLGPPGVGKGTYSSILSKELRIPHLSTGELLRREISLKTELGREVESYVSRGLLVPDKIVNEIVAKRLRASDCANGFILDGYPRTLPQAVFLEEHFPLDKVVLLQASLETIIERICGRLYCPNCGETYHVSWKPPKRDNICDKCGAKLTRRIDDSPEVVKRRYEEYLATVSPVVDFFKKLGKLVPFRAEGDSQILAYRLLRELSVSRTEILVEK</sequence>
<feature type="binding site" evidence="4">
    <location>
        <begin position="134"/>
        <end position="135"/>
    </location>
    <ligand>
        <name>ATP</name>
        <dbReference type="ChEBI" id="CHEBI:30616"/>
    </ligand>
</feature>
<evidence type="ECO:0000256" key="5">
    <source>
        <dbReference type="RuleBase" id="RU003330"/>
    </source>
</evidence>
<keyword evidence="3 4" id="KW-0418">Kinase</keyword>
<keyword evidence="4" id="KW-0862">Zinc</keyword>
<evidence type="ECO:0000256" key="6">
    <source>
        <dbReference type="RuleBase" id="RU003331"/>
    </source>
</evidence>
<comment type="function">
    <text evidence="4">Catalyzes the reversible transfer of the terminal phosphate group between ATP and AMP. Plays an important role in cellular energy homeostasis and in adenine nucleotide metabolism.</text>
</comment>
<feature type="binding site" evidence="4">
    <location>
        <position position="197"/>
    </location>
    <ligand>
        <name>ATP</name>
        <dbReference type="ChEBI" id="CHEBI:30616"/>
    </ligand>
</feature>
<dbReference type="Pfam" id="PF00406">
    <property type="entry name" value="ADK"/>
    <property type="match status" value="1"/>
</dbReference>
<dbReference type="PRINTS" id="PR00094">
    <property type="entry name" value="ADENYLTKNASE"/>
</dbReference>
<feature type="binding site" evidence="4">
    <location>
        <begin position="13"/>
        <end position="18"/>
    </location>
    <ligand>
        <name>ATP</name>
        <dbReference type="ChEBI" id="CHEBI:30616"/>
    </ligand>
</feature>
<dbReference type="UniPathway" id="UPA00588">
    <property type="reaction ID" value="UER00649"/>
</dbReference>
<feature type="binding site" evidence="4">
    <location>
        <position position="125"/>
    </location>
    <ligand>
        <name>ATP</name>
        <dbReference type="ChEBI" id="CHEBI:30616"/>
    </ligand>
</feature>
<feature type="binding site" evidence="4">
    <location>
        <position position="148"/>
    </location>
    <ligand>
        <name>Zn(2+)</name>
        <dbReference type="ChEBI" id="CHEBI:29105"/>
        <note>structural</note>
    </ligand>
</feature>
<dbReference type="InterPro" id="IPR007862">
    <property type="entry name" value="Adenylate_kinase_lid-dom"/>
</dbReference>
<dbReference type="EMBL" id="DSAY01000024">
    <property type="protein sequence ID" value="HDP14373.1"/>
    <property type="molecule type" value="Genomic_DNA"/>
</dbReference>
<feature type="binding site" evidence="4">
    <location>
        <position position="158"/>
    </location>
    <ligand>
        <name>AMP</name>
        <dbReference type="ChEBI" id="CHEBI:456215"/>
    </ligand>
</feature>
<feature type="binding site" evidence="4">
    <location>
        <position position="34"/>
    </location>
    <ligand>
        <name>AMP</name>
        <dbReference type="ChEBI" id="CHEBI:456215"/>
    </ligand>
</feature>
<comment type="caution">
    <text evidence="8">The sequence shown here is derived from an EMBL/GenBank/DDBJ whole genome shotgun (WGS) entry which is preliminary data.</text>
</comment>
<dbReference type="InterPro" id="IPR000850">
    <property type="entry name" value="Adenylat/UMP-CMP_kin"/>
</dbReference>
<feature type="binding site" evidence="4">
    <location>
        <begin position="60"/>
        <end position="62"/>
    </location>
    <ligand>
        <name>AMP</name>
        <dbReference type="ChEBI" id="CHEBI:456215"/>
    </ligand>
</feature>
<name>A0A7C1GQT2_9CREN</name>
<dbReference type="GO" id="GO:0005524">
    <property type="term" value="F:ATP binding"/>
    <property type="evidence" value="ECO:0007669"/>
    <property type="project" value="UniProtKB-UniRule"/>
</dbReference>
<reference evidence="8" key="1">
    <citation type="journal article" date="2020" name="mSystems">
        <title>Genome- and Community-Level Interaction Insights into Carbon Utilization and Element Cycling Functions of Hydrothermarchaeota in Hydrothermal Sediment.</title>
        <authorList>
            <person name="Zhou Z."/>
            <person name="Liu Y."/>
            <person name="Xu W."/>
            <person name="Pan J."/>
            <person name="Luo Z.H."/>
            <person name="Li M."/>
        </authorList>
    </citation>
    <scope>NUCLEOTIDE SEQUENCE [LARGE SCALE GENOMIC DNA]</scope>
    <source>
        <strain evidence="8">SpSt-116</strain>
    </source>
</reference>
<organism evidence="8">
    <name type="scientific">Thermofilum adornatum</name>
    <dbReference type="NCBI Taxonomy" id="1365176"/>
    <lineage>
        <taxon>Archaea</taxon>
        <taxon>Thermoproteota</taxon>
        <taxon>Thermoprotei</taxon>
        <taxon>Thermofilales</taxon>
        <taxon>Thermofilaceae</taxon>
        <taxon>Thermofilum</taxon>
    </lineage>
</organism>
<keyword evidence="1 4" id="KW-0808">Transferase</keyword>
<accession>A0A7C1GQT2</accession>
<feature type="binding site" evidence="4">
    <location>
        <position position="169"/>
    </location>
    <ligand>
        <name>AMP</name>
        <dbReference type="ChEBI" id="CHEBI:456215"/>
    </ligand>
</feature>
<gene>
    <name evidence="4" type="primary">adk</name>
    <name evidence="8" type="ORF">ENN26_01160</name>
</gene>
<dbReference type="InterPro" id="IPR006259">
    <property type="entry name" value="Adenyl_kin_sub"/>
</dbReference>
<feature type="binding site" evidence="4">
    <location>
        <position position="39"/>
    </location>
    <ligand>
        <name>AMP</name>
        <dbReference type="ChEBI" id="CHEBI:456215"/>
    </ligand>
</feature>
<comment type="similarity">
    <text evidence="4 5">Belongs to the adenylate kinase family.</text>
</comment>
<evidence type="ECO:0000256" key="1">
    <source>
        <dbReference type="ARBA" id="ARBA00022679"/>
    </source>
</evidence>
<keyword evidence="2 4" id="KW-0547">Nucleotide-binding</keyword>
<dbReference type="AlphaFoldDB" id="A0A7C1GQT2"/>
<dbReference type="PANTHER" id="PTHR23359">
    <property type="entry name" value="NUCLEOTIDE KINASE"/>
    <property type="match status" value="1"/>
</dbReference>
<comment type="catalytic activity">
    <reaction evidence="4 6">
        <text>AMP + ATP = 2 ADP</text>
        <dbReference type="Rhea" id="RHEA:12973"/>
        <dbReference type="ChEBI" id="CHEBI:30616"/>
        <dbReference type="ChEBI" id="CHEBI:456215"/>
        <dbReference type="ChEBI" id="CHEBI:456216"/>
        <dbReference type="EC" id="2.7.4.3"/>
    </reaction>
</comment>
<feature type="region of interest" description="NMP" evidence="4">
    <location>
        <begin position="33"/>
        <end position="62"/>
    </location>
</feature>
<dbReference type="NCBIfam" id="TIGR01351">
    <property type="entry name" value="adk"/>
    <property type="match status" value="1"/>
</dbReference>
<dbReference type="PROSITE" id="PS00113">
    <property type="entry name" value="ADENYLATE_KINASE"/>
    <property type="match status" value="1"/>
</dbReference>
<comment type="subunit">
    <text evidence="4 6">Monomer.</text>
</comment>
<keyword evidence="4" id="KW-0963">Cytoplasm</keyword>
<protein>
    <recommendedName>
        <fullName evidence="4 6">Adenylate kinase</fullName>
        <shortName evidence="4">AK</shortName>
        <ecNumber evidence="4 6">2.7.4.3</ecNumber>
    </recommendedName>
    <alternativeName>
        <fullName evidence="4">ATP-AMP transphosphorylase</fullName>
    </alternativeName>
    <alternativeName>
        <fullName evidence="4">ATP:AMP phosphotransferase</fullName>
    </alternativeName>
    <alternativeName>
        <fullName evidence="4">Adenylate monophosphate kinase</fullName>
    </alternativeName>
</protein>
<feature type="domain" description="Adenylate kinase active site lid" evidence="7">
    <location>
        <begin position="125"/>
        <end position="160"/>
    </location>
</feature>
<evidence type="ECO:0000313" key="8">
    <source>
        <dbReference type="EMBL" id="HDP14373.1"/>
    </source>
</evidence>